<dbReference type="InterPro" id="IPR000524">
    <property type="entry name" value="Tscrpt_reg_HTH_GntR"/>
</dbReference>
<accession>A0A917QFT0</accession>
<dbReference type="PANTHER" id="PTHR44846">
    <property type="entry name" value="MANNOSYL-D-GLYCERATE TRANSPORT/METABOLISM SYSTEM REPRESSOR MNGR-RELATED"/>
    <property type="match status" value="1"/>
</dbReference>
<sequence>MTTTPIANAPPGLVERPDPKAEILAGLGAPRDATPRYLQLASAIRLAIQRGVFRPEEALASERDLAAWTGFARITVRHAIEVLLREGILTRRQGSGTYVTRRIEQPLSVLASFTEDMSTRGRTAGSRWLSKEIARVGPSEALALGLSPGEPVLRLSRVRTAEDEPLAIEIATVPTWALDAPERVGASLYAALAQAGYRPARGVQRLQASLATAQEGKLLDVAPGSAVLRIERRAFLADGRPVEFTVSAYRGDRYDFVATLRGSDEESR</sequence>
<dbReference type="PROSITE" id="PS50949">
    <property type="entry name" value="HTH_GNTR"/>
    <property type="match status" value="1"/>
</dbReference>
<dbReference type="RefSeq" id="WP_188914996.1">
    <property type="nucleotide sequence ID" value="NZ_BMMF01000013.1"/>
</dbReference>
<dbReference type="InterPro" id="IPR050679">
    <property type="entry name" value="Bact_HTH_transcr_reg"/>
</dbReference>
<keyword evidence="2" id="KW-0238">DNA-binding</keyword>
<dbReference type="PANTHER" id="PTHR44846:SF1">
    <property type="entry name" value="MANNOSYL-D-GLYCERATE TRANSPORT_METABOLISM SYSTEM REPRESSOR MNGR-RELATED"/>
    <property type="match status" value="1"/>
</dbReference>
<dbReference type="InterPro" id="IPR028978">
    <property type="entry name" value="Chorismate_lyase_/UTRA_dom_sf"/>
</dbReference>
<name>A0A917QFT0_9HYPH</name>
<keyword evidence="6" id="KW-1185">Reference proteome</keyword>
<dbReference type="Pfam" id="PF07702">
    <property type="entry name" value="UTRA"/>
    <property type="match status" value="1"/>
</dbReference>
<dbReference type="CDD" id="cd07377">
    <property type="entry name" value="WHTH_GntR"/>
    <property type="match status" value="1"/>
</dbReference>
<dbReference type="Gene3D" id="1.10.10.10">
    <property type="entry name" value="Winged helix-like DNA-binding domain superfamily/Winged helix DNA-binding domain"/>
    <property type="match status" value="1"/>
</dbReference>
<reference evidence="5 6" key="1">
    <citation type="journal article" date="2014" name="Int. J. Syst. Evol. Microbiol.">
        <title>Complete genome sequence of Corynebacterium casei LMG S-19264T (=DSM 44701T), isolated from a smear-ripened cheese.</title>
        <authorList>
            <consortium name="US DOE Joint Genome Institute (JGI-PGF)"/>
            <person name="Walter F."/>
            <person name="Albersmeier A."/>
            <person name="Kalinowski J."/>
            <person name="Ruckert C."/>
        </authorList>
    </citation>
    <scope>NUCLEOTIDE SEQUENCE [LARGE SCALE GENOMIC DNA]</scope>
    <source>
        <strain evidence="5 6">CGMCC 1.9161</strain>
    </source>
</reference>
<dbReference type="Pfam" id="PF00392">
    <property type="entry name" value="GntR"/>
    <property type="match status" value="1"/>
</dbReference>
<dbReference type="SUPFAM" id="SSF64288">
    <property type="entry name" value="Chorismate lyase-like"/>
    <property type="match status" value="1"/>
</dbReference>
<keyword evidence="1" id="KW-0805">Transcription regulation</keyword>
<dbReference type="InterPro" id="IPR036388">
    <property type="entry name" value="WH-like_DNA-bd_sf"/>
</dbReference>
<dbReference type="AlphaFoldDB" id="A0A917QFT0"/>
<dbReference type="InterPro" id="IPR011663">
    <property type="entry name" value="UTRA"/>
</dbReference>
<dbReference type="SMART" id="SM00345">
    <property type="entry name" value="HTH_GNTR"/>
    <property type="match status" value="1"/>
</dbReference>
<dbReference type="GO" id="GO:0003677">
    <property type="term" value="F:DNA binding"/>
    <property type="evidence" value="ECO:0007669"/>
    <property type="project" value="UniProtKB-KW"/>
</dbReference>
<protein>
    <submittedName>
        <fullName evidence="5">GntR family transcriptional regulator</fullName>
    </submittedName>
</protein>
<comment type="caution">
    <text evidence="5">The sequence shown here is derived from an EMBL/GenBank/DDBJ whole genome shotgun (WGS) entry which is preliminary data.</text>
</comment>
<dbReference type="Proteomes" id="UP000600449">
    <property type="component" value="Unassembled WGS sequence"/>
</dbReference>
<proteinExistence type="predicted"/>
<evidence type="ECO:0000256" key="3">
    <source>
        <dbReference type="ARBA" id="ARBA00023163"/>
    </source>
</evidence>
<evidence type="ECO:0000259" key="4">
    <source>
        <dbReference type="PROSITE" id="PS50949"/>
    </source>
</evidence>
<gene>
    <name evidence="5" type="ORF">GCM10011322_39690</name>
</gene>
<dbReference type="SUPFAM" id="SSF46785">
    <property type="entry name" value="Winged helix' DNA-binding domain"/>
    <property type="match status" value="1"/>
</dbReference>
<dbReference type="Gene3D" id="3.40.1410.10">
    <property type="entry name" value="Chorismate lyase-like"/>
    <property type="match status" value="1"/>
</dbReference>
<keyword evidence="3" id="KW-0804">Transcription</keyword>
<dbReference type="PRINTS" id="PR00035">
    <property type="entry name" value="HTHGNTR"/>
</dbReference>
<dbReference type="GO" id="GO:0003700">
    <property type="term" value="F:DNA-binding transcription factor activity"/>
    <property type="evidence" value="ECO:0007669"/>
    <property type="project" value="InterPro"/>
</dbReference>
<dbReference type="SMART" id="SM00866">
    <property type="entry name" value="UTRA"/>
    <property type="match status" value="1"/>
</dbReference>
<dbReference type="InterPro" id="IPR036390">
    <property type="entry name" value="WH_DNA-bd_sf"/>
</dbReference>
<organism evidence="5 6">
    <name type="scientific">Salinarimonas ramus</name>
    <dbReference type="NCBI Taxonomy" id="690164"/>
    <lineage>
        <taxon>Bacteria</taxon>
        <taxon>Pseudomonadati</taxon>
        <taxon>Pseudomonadota</taxon>
        <taxon>Alphaproteobacteria</taxon>
        <taxon>Hyphomicrobiales</taxon>
        <taxon>Salinarimonadaceae</taxon>
        <taxon>Salinarimonas</taxon>
    </lineage>
</organism>
<dbReference type="EMBL" id="BMMF01000013">
    <property type="protein sequence ID" value="GGK48738.1"/>
    <property type="molecule type" value="Genomic_DNA"/>
</dbReference>
<feature type="domain" description="HTH gntR-type" evidence="4">
    <location>
        <begin position="34"/>
        <end position="102"/>
    </location>
</feature>
<evidence type="ECO:0000256" key="2">
    <source>
        <dbReference type="ARBA" id="ARBA00023125"/>
    </source>
</evidence>
<evidence type="ECO:0000313" key="6">
    <source>
        <dbReference type="Proteomes" id="UP000600449"/>
    </source>
</evidence>
<evidence type="ECO:0000256" key="1">
    <source>
        <dbReference type="ARBA" id="ARBA00023015"/>
    </source>
</evidence>
<dbReference type="GO" id="GO:0045892">
    <property type="term" value="P:negative regulation of DNA-templated transcription"/>
    <property type="evidence" value="ECO:0007669"/>
    <property type="project" value="TreeGrafter"/>
</dbReference>
<evidence type="ECO:0000313" key="5">
    <source>
        <dbReference type="EMBL" id="GGK48738.1"/>
    </source>
</evidence>